<feature type="region of interest" description="Disordered" evidence="1">
    <location>
        <begin position="63"/>
        <end position="83"/>
    </location>
</feature>
<reference evidence="2" key="1">
    <citation type="journal article" date="2015" name="Nature">
        <title>Complex archaea that bridge the gap between prokaryotes and eukaryotes.</title>
        <authorList>
            <person name="Spang A."/>
            <person name="Saw J.H."/>
            <person name="Jorgensen S.L."/>
            <person name="Zaremba-Niedzwiedzka K."/>
            <person name="Martijn J."/>
            <person name="Lind A.E."/>
            <person name="van Eijk R."/>
            <person name="Schleper C."/>
            <person name="Guy L."/>
            <person name="Ettema T.J."/>
        </authorList>
    </citation>
    <scope>NUCLEOTIDE SEQUENCE</scope>
</reference>
<dbReference type="AlphaFoldDB" id="A0A0F9K492"/>
<comment type="caution">
    <text evidence="2">The sequence shown here is derived from an EMBL/GenBank/DDBJ whole genome shotgun (WGS) entry which is preliminary data.</text>
</comment>
<gene>
    <name evidence="2" type="ORF">LCGC14_1747530</name>
</gene>
<evidence type="ECO:0000313" key="2">
    <source>
        <dbReference type="EMBL" id="KKM06083.1"/>
    </source>
</evidence>
<evidence type="ECO:0000256" key="1">
    <source>
        <dbReference type="SAM" id="MobiDB-lite"/>
    </source>
</evidence>
<dbReference type="EMBL" id="LAZR01016076">
    <property type="protein sequence ID" value="KKM06083.1"/>
    <property type="molecule type" value="Genomic_DNA"/>
</dbReference>
<accession>A0A0F9K492</accession>
<organism evidence="2">
    <name type="scientific">marine sediment metagenome</name>
    <dbReference type="NCBI Taxonomy" id="412755"/>
    <lineage>
        <taxon>unclassified sequences</taxon>
        <taxon>metagenomes</taxon>
        <taxon>ecological metagenomes</taxon>
    </lineage>
</organism>
<sequence length="83" mass="9065">MRKAKLGMTVKDQLTGFQGTVVARSEWLWGCVSIAVLSGEHKDGKPVEEQWFDEARIFEVKGSKKREAPAAVTGGPARPSPKP</sequence>
<name>A0A0F9K492_9ZZZZ</name>
<proteinExistence type="predicted"/>
<protein>
    <submittedName>
        <fullName evidence="2">Uncharacterized protein</fullName>
    </submittedName>
</protein>